<evidence type="ECO:0000256" key="2">
    <source>
        <dbReference type="ARBA" id="ARBA00022478"/>
    </source>
</evidence>
<dbReference type="EMBL" id="JAHLOQ010000011">
    <property type="protein sequence ID" value="MBU5335906.1"/>
    <property type="molecule type" value="Genomic_DNA"/>
</dbReference>
<name>A0ABS6DVQ3_9FIRM</name>
<proteinExistence type="inferred from homology"/>
<protein>
    <submittedName>
        <fullName evidence="11">RNA polymerase factor sigma-54</fullName>
    </submittedName>
</protein>
<dbReference type="PROSITE" id="PS50044">
    <property type="entry name" value="SIGMA54_3"/>
    <property type="match status" value="1"/>
</dbReference>
<keyword evidence="5" id="KW-0805">Transcription regulation</keyword>
<dbReference type="PANTHER" id="PTHR32248:SF4">
    <property type="entry name" value="RNA POLYMERASE SIGMA-54 FACTOR"/>
    <property type="match status" value="1"/>
</dbReference>
<dbReference type="Pfam" id="PF04552">
    <property type="entry name" value="Sigma54_DBD"/>
    <property type="match status" value="1"/>
</dbReference>
<dbReference type="NCBIfam" id="TIGR02395">
    <property type="entry name" value="rpoN_sigma"/>
    <property type="match status" value="1"/>
</dbReference>
<keyword evidence="3" id="KW-0808">Transferase</keyword>
<dbReference type="PROSITE" id="PS00717">
    <property type="entry name" value="SIGMA54_1"/>
    <property type="match status" value="1"/>
</dbReference>
<comment type="caution">
    <text evidence="11">The sequence shown here is derived from an EMBL/GenBank/DDBJ whole genome shotgun (WGS) entry which is preliminary data.</text>
</comment>
<dbReference type="Pfam" id="PF00309">
    <property type="entry name" value="Sigma54_AID"/>
    <property type="match status" value="1"/>
</dbReference>
<evidence type="ECO:0000313" key="11">
    <source>
        <dbReference type="EMBL" id="MBU5335906.1"/>
    </source>
</evidence>
<evidence type="ECO:0000256" key="7">
    <source>
        <dbReference type="ARBA" id="ARBA00023125"/>
    </source>
</evidence>
<dbReference type="InterPro" id="IPR000394">
    <property type="entry name" value="RNA_pol_sigma_54"/>
</dbReference>
<evidence type="ECO:0000256" key="8">
    <source>
        <dbReference type="ARBA" id="ARBA00023163"/>
    </source>
</evidence>
<dbReference type="Pfam" id="PF04963">
    <property type="entry name" value="Sigma54_CBD"/>
    <property type="match status" value="1"/>
</dbReference>
<gene>
    <name evidence="11" type="primary">rpoN</name>
    <name evidence="11" type="ORF">KQI20_05590</name>
</gene>
<dbReference type="InterPro" id="IPR007046">
    <property type="entry name" value="RNA_pol_sigma_54_core-bd"/>
</dbReference>
<dbReference type="PANTHER" id="PTHR32248">
    <property type="entry name" value="RNA POLYMERASE SIGMA-54 FACTOR"/>
    <property type="match status" value="1"/>
</dbReference>
<feature type="domain" description="RNA polymerase sigma factor 54 DNA-binding" evidence="9">
    <location>
        <begin position="293"/>
        <end position="450"/>
    </location>
</feature>
<sequence length="455" mass="53350">MEINYGLDLSQSQKLVMTTKLMQSLNILSMSSLELENEIKREYEENPIIQIETNYDERRVDWEKYIKDMQKHTYKDKNEFAYNVDNEVDFENMVKSPQNLYDYLKNQISYYKINKTEKKVCEYIIDSLDENGYLSLQDEKIIIEKLKISDDLYSKCKKYVQSLEPNGIGGNNLEECLLIQLKNLDIKDKLLEQIIKEDLKDIGSRKIKSICKKYNINQNKCMDYIQIIKSLDPKPGKIYNLNDISYIKPDVIIKKVNNDFIVISNDFHDINIQINSFYKEILNNKDSDKDTKEFIKDRLDSALDLVKNIQNRKSTTIKIATSILNRQKNFFEKGLDYIKPMKMQEVADELEMHQSTISRGVNGKYMLTPFGMFEFKYFFSKGLETQGTEETSAISIKKFVKDTIKNEDKSKPLSDEKIKVLLSDQGINVARRTITKYREELGILPSSKRKTLFSK</sequence>
<comment type="similarity">
    <text evidence="1">Belongs to the sigma-54 factor family.</text>
</comment>
<keyword evidence="8" id="KW-0804">Transcription</keyword>
<keyword evidence="12" id="KW-1185">Reference proteome</keyword>
<keyword evidence="2" id="KW-0240">DNA-directed RNA polymerase</keyword>
<dbReference type="Proteomes" id="UP001196301">
    <property type="component" value="Unassembled WGS sequence"/>
</dbReference>
<dbReference type="RefSeq" id="WP_216569040.1">
    <property type="nucleotide sequence ID" value="NZ_JAHLOQ010000011.1"/>
</dbReference>
<dbReference type="PIRSF" id="PIRSF000774">
    <property type="entry name" value="RpoN"/>
    <property type="match status" value="1"/>
</dbReference>
<accession>A0ABS6DVQ3</accession>
<evidence type="ECO:0000256" key="1">
    <source>
        <dbReference type="ARBA" id="ARBA00008798"/>
    </source>
</evidence>
<evidence type="ECO:0000256" key="6">
    <source>
        <dbReference type="ARBA" id="ARBA00023082"/>
    </source>
</evidence>
<keyword evidence="4" id="KW-0548">Nucleotidyltransferase</keyword>
<evidence type="ECO:0000256" key="3">
    <source>
        <dbReference type="ARBA" id="ARBA00022679"/>
    </source>
</evidence>
<reference evidence="11 12" key="1">
    <citation type="submission" date="2021-06" db="EMBL/GenBank/DDBJ databases">
        <authorList>
            <person name="Sun Q."/>
            <person name="Li D."/>
        </authorList>
    </citation>
    <scope>NUCLEOTIDE SEQUENCE [LARGE SCALE GENOMIC DNA]</scope>
    <source>
        <strain evidence="11 12">N19</strain>
    </source>
</reference>
<organism evidence="11 12">
    <name type="scientific">Intestinibacter bartlettii</name>
    <dbReference type="NCBI Taxonomy" id="261299"/>
    <lineage>
        <taxon>Bacteria</taxon>
        <taxon>Bacillati</taxon>
        <taxon>Bacillota</taxon>
        <taxon>Clostridia</taxon>
        <taxon>Peptostreptococcales</taxon>
        <taxon>Peptostreptococcaceae</taxon>
        <taxon>Intestinibacter</taxon>
    </lineage>
</organism>
<keyword evidence="7" id="KW-0238">DNA-binding</keyword>
<dbReference type="InterPro" id="IPR007634">
    <property type="entry name" value="RNA_pol_sigma_54_DNA-bd"/>
</dbReference>
<evidence type="ECO:0000313" key="12">
    <source>
        <dbReference type="Proteomes" id="UP001196301"/>
    </source>
</evidence>
<dbReference type="PROSITE" id="PS00718">
    <property type="entry name" value="SIGMA54_2"/>
    <property type="match status" value="1"/>
</dbReference>
<feature type="domain" description="RNA polymerase sigma factor 54 core-binding" evidence="10">
    <location>
        <begin position="90"/>
        <end position="278"/>
    </location>
</feature>
<evidence type="ECO:0000256" key="4">
    <source>
        <dbReference type="ARBA" id="ARBA00022695"/>
    </source>
</evidence>
<evidence type="ECO:0000259" key="10">
    <source>
        <dbReference type="Pfam" id="PF04963"/>
    </source>
</evidence>
<keyword evidence="6" id="KW-0731">Sigma factor</keyword>
<evidence type="ECO:0000259" key="9">
    <source>
        <dbReference type="Pfam" id="PF04552"/>
    </source>
</evidence>
<evidence type="ECO:0000256" key="5">
    <source>
        <dbReference type="ARBA" id="ARBA00023015"/>
    </source>
</evidence>